<dbReference type="Proteomes" id="UP001528920">
    <property type="component" value="Unassembled WGS sequence"/>
</dbReference>
<dbReference type="Gene3D" id="3.30.70.1290">
    <property type="entry name" value="Transposase IS200-like"/>
    <property type="match status" value="1"/>
</dbReference>
<proteinExistence type="predicted"/>
<dbReference type="InterPro" id="IPR052715">
    <property type="entry name" value="RAYT_transposase"/>
</dbReference>
<protein>
    <recommendedName>
        <fullName evidence="3">Transposase IS200-like domain-containing protein</fullName>
    </recommendedName>
</protein>
<evidence type="ECO:0000313" key="1">
    <source>
        <dbReference type="EMBL" id="MDE5417771.1"/>
    </source>
</evidence>
<dbReference type="SUPFAM" id="SSF143422">
    <property type="entry name" value="Transposase IS200-like"/>
    <property type="match status" value="1"/>
</dbReference>
<dbReference type="RefSeq" id="WP_275109110.1">
    <property type="nucleotide sequence ID" value="NZ_JAKJSC010000001.1"/>
</dbReference>
<sequence length="123" mass="14267">MEKFKNKYRIQSARASWWDYSNEGLYFITICTVGRECFLGKIESGKVQLSEFGKIVKEEWEKSFEIRSELICDTYVIMPNHIHAIIEIKKDSYVDPHGGAANKNESNLVKCKALRLYSVNLLI</sequence>
<evidence type="ECO:0000313" key="2">
    <source>
        <dbReference type="Proteomes" id="UP001528920"/>
    </source>
</evidence>
<keyword evidence="2" id="KW-1185">Reference proteome</keyword>
<dbReference type="PANTHER" id="PTHR36966:SF1">
    <property type="entry name" value="REP-ASSOCIATED TYROSINE TRANSPOSASE"/>
    <property type="match status" value="1"/>
</dbReference>
<name>A0ABT5VQS8_9BACT</name>
<comment type="caution">
    <text evidence="1">The sequence shown here is derived from an EMBL/GenBank/DDBJ whole genome shotgun (WGS) entry which is preliminary data.</text>
</comment>
<reference evidence="1 2" key="1">
    <citation type="submission" date="2022-01" db="EMBL/GenBank/DDBJ databases">
        <title>Labilibaculum sp. nov, a marine bacterium isolated from Antarctica.</title>
        <authorList>
            <person name="Dai W."/>
        </authorList>
    </citation>
    <scope>NUCLEOTIDE SEQUENCE [LARGE SCALE GENOMIC DNA]</scope>
    <source>
        <strain evidence="1 2">DW002</strain>
    </source>
</reference>
<dbReference type="InterPro" id="IPR036515">
    <property type="entry name" value="Transposase_17_sf"/>
</dbReference>
<organism evidence="1 2">
    <name type="scientific">Paralabilibaculum antarcticum</name>
    <dbReference type="NCBI Taxonomy" id="2912572"/>
    <lineage>
        <taxon>Bacteria</taxon>
        <taxon>Pseudomonadati</taxon>
        <taxon>Bacteroidota</taxon>
        <taxon>Bacteroidia</taxon>
        <taxon>Marinilabiliales</taxon>
        <taxon>Marinifilaceae</taxon>
        <taxon>Paralabilibaculum</taxon>
    </lineage>
</organism>
<dbReference type="PANTHER" id="PTHR36966">
    <property type="entry name" value="REP-ASSOCIATED TYROSINE TRANSPOSASE"/>
    <property type="match status" value="1"/>
</dbReference>
<evidence type="ECO:0008006" key="3">
    <source>
        <dbReference type="Google" id="ProtNLM"/>
    </source>
</evidence>
<gene>
    <name evidence="1" type="ORF">L3049_07095</name>
</gene>
<accession>A0ABT5VQS8</accession>
<dbReference type="EMBL" id="JAKJSC010000001">
    <property type="protein sequence ID" value="MDE5417771.1"/>
    <property type="molecule type" value="Genomic_DNA"/>
</dbReference>